<keyword evidence="3" id="KW-1185">Reference proteome</keyword>
<dbReference type="AlphaFoldDB" id="A0A1Y0EMA9"/>
<evidence type="ECO:0000256" key="1">
    <source>
        <dbReference type="SAM" id="MobiDB-lite"/>
    </source>
</evidence>
<organism evidence="2 3">
    <name type="scientific">Comamonas serinivorans</name>
    <dbReference type="NCBI Taxonomy" id="1082851"/>
    <lineage>
        <taxon>Bacteria</taxon>
        <taxon>Pseudomonadati</taxon>
        <taxon>Pseudomonadota</taxon>
        <taxon>Betaproteobacteria</taxon>
        <taxon>Burkholderiales</taxon>
        <taxon>Comamonadaceae</taxon>
        <taxon>Comamonas</taxon>
    </lineage>
</organism>
<feature type="compositionally biased region" description="Polar residues" evidence="1">
    <location>
        <begin position="1"/>
        <end position="19"/>
    </location>
</feature>
<accession>A0A1Y0EMA9</accession>
<sequence length="72" mass="8148">MRRLETTLSEASTWRSSSAPVRVDAAQPQDQAVEPQDVGRRDFLGKTTMRQVRMLAHQPGKLTLSRHAHRPV</sequence>
<proteinExistence type="predicted"/>
<evidence type="ECO:0000313" key="3">
    <source>
        <dbReference type="Proteomes" id="UP000196138"/>
    </source>
</evidence>
<name>A0A1Y0EMA9_9BURK</name>
<evidence type="ECO:0000313" key="2">
    <source>
        <dbReference type="EMBL" id="ARU04601.1"/>
    </source>
</evidence>
<protein>
    <submittedName>
        <fullName evidence="2">Uncharacterized protein</fullName>
    </submittedName>
</protein>
<feature type="region of interest" description="Disordered" evidence="1">
    <location>
        <begin position="1"/>
        <end position="38"/>
    </location>
</feature>
<dbReference type="EMBL" id="CP021455">
    <property type="protein sequence ID" value="ARU04601.1"/>
    <property type="molecule type" value="Genomic_DNA"/>
</dbReference>
<reference evidence="2 3" key="1">
    <citation type="submission" date="2017-05" db="EMBL/GenBank/DDBJ databases">
        <authorList>
            <person name="Song R."/>
            <person name="Chenine A.L."/>
            <person name="Ruprecht R.M."/>
        </authorList>
    </citation>
    <scope>NUCLEOTIDE SEQUENCE [LARGE SCALE GENOMIC DNA]</scope>
    <source>
        <strain evidence="2 3">DSM 26136</strain>
    </source>
</reference>
<dbReference type="Proteomes" id="UP000196138">
    <property type="component" value="Chromosome"/>
</dbReference>
<gene>
    <name evidence="2" type="ORF">CCO03_07880</name>
</gene>
<dbReference type="KEGG" id="cser:CCO03_07880"/>